<accession>A0AAN7YTG4</accession>
<keyword evidence="3 5" id="KW-1133">Transmembrane helix</keyword>
<name>A0AAN7YTG4_9PEZI</name>
<dbReference type="Proteomes" id="UP001310890">
    <property type="component" value="Unassembled WGS sequence"/>
</dbReference>
<keyword evidence="2 5" id="KW-0812">Transmembrane</keyword>
<protein>
    <recommendedName>
        <fullName evidence="8">COPI associated</fullName>
    </recommendedName>
</protein>
<gene>
    <name evidence="6" type="ORF">LTR62_005968</name>
</gene>
<evidence type="ECO:0000256" key="1">
    <source>
        <dbReference type="ARBA" id="ARBA00004141"/>
    </source>
</evidence>
<feature type="transmembrane region" description="Helical" evidence="5">
    <location>
        <begin position="63"/>
        <end position="82"/>
    </location>
</feature>
<evidence type="ECO:0000256" key="3">
    <source>
        <dbReference type="ARBA" id="ARBA00022989"/>
    </source>
</evidence>
<dbReference type="EMBL" id="JAVRRL010000005">
    <property type="protein sequence ID" value="KAK5117351.1"/>
    <property type="molecule type" value="Genomic_DNA"/>
</dbReference>
<feature type="transmembrane region" description="Helical" evidence="5">
    <location>
        <begin position="88"/>
        <end position="110"/>
    </location>
</feature>
<dbReference type="PANTHER" id="PTHR28128">
    <property type="entry name" value="GOLGI APPARATUS MEMBRANE PROTEIN TVP15"/>
    <property type="match status" value="1"/>
</dbReference>
<evidence type="ECO:0000313" key="7">
    <source>
        <dbReference type="Proteomes" id="UP001310890"/>
    </source>
</evidence>
<dbReference type="GO" id="GO:0016192">
    <property type="term" value="P:vesicle-mediated transport"/>
    <property type="evidence" value="ECO:0007669"/>
    <property type="project" value="TreeGrafter"/>
</dbReference>
<evidence type="ECO:0000256" key="5">
    <source>
        <dbReference type="SAM" id="Phobius"/>
    </source>
</evidence>
<sequence length="131" mass="14551">MDFSDIFRIVNIVVGVFMILGGIGQFWPGITVQSVIIAVYLFIFGIATALLEFNIPPQVARFASFMFSFLGRGVFYIFVGSITMGWKWWRYTAGALIVLVGIGYVALEFVPSIEPPANMREADQGWGAEQV</sequence>
<dbReference type="Pfam" id="PF08507">
    <property type="entry name" value="COPI_assoc"/>
    <property type="match status" value="1"/>
</dbReference>
<keyword evidence="4 5" id="KW-0472">Membrane</keyword>
<dbReference type="GO" id="GO:0000139">
    <property type="term" value="C:Golgi membrane"/>
    <property type="evidence" value="ECO:0007669"/>
    <property type="project" value="TreeGrafter"/>
</dbReference>
<organism evidence="6 7">
    <name type="scientific">Meristemomyces frigidus</name>
    <dbReference type="NCBI Taxonomy" id="1508187"/>
    <lineage>
        <taxon>Eukaryota</taxon>
        <taxon>Fungi</taxon>
        <taxon>Dikarya</taxon>
        <taxon>Ascomycota</taxon>
        <taxon>Pezizomycotina</taxon>
        <taxon>Dothideomycetes</taxon>
        <taxon>Dothideomycetidae</taxon>
        <taxon>Mycosphaerellales</taxon>
        <taxon>Teratosphaeriaceae</taxon>
        <taxon>Meristemomyces</taxon>
    </lineage>
</organism>
<dbReference type="InterPro" id="IPR013714">
    <property type="entry name" value="Golgi_TVP15"/>
</dbReference>
<feature type="transmembrane region" description="Helical" evidence="5">
    <location>
        <begin position="33"/>
        <end position="51"/>
    </location>
</feature>
<dbReference type="PANTHER" id="PTHR28128:SF1">
    <property type="entry name" value="GOLGI APPARATUS MEMBRANE PROTEIN TVP15"/>
    <property type="match status" value="1"/>
</dbReference>
<evidence type="ECO:0000256" key="4">
    <source>
        <dbReference type="ARBA" id="ARBA00023136"/>
    </source>
</evidence>
<dbReference type="AlphaFoldDB" id="A0AAN7YTG4"/>
<feature type="transmembrane region" description="Helical" evidence="5">
    <location>
        <begin position="7"/>
        <end position="27"/>
    </location>
</feature>
<proteinExistence type="predicted"/>
<evidence type="ECO:0000256" key="2">
    <source>
        <dbReference type="ARBA" id="ARBA00022692"/>
    </source>
</evidence>
<comment type="caution">
    <text evidence="6">The sequence shown here is derived from an EMBL/GenBank/DDBJ whole genome shotgun (WGS) entry which is preliminary data.</text>
</comment>
<comment type="subcellular location">
    <subcellularLocation>
        <location evidence="1">Membrane</location>
        <topology evidence="1">Multi-pass membrane protein</topology>
    </subcellularLocation>
</comment>
<reference evidence="6" key="1">
    <citation type="submission" date="2023-08" db="EMBL/GenBank/DDBJ databases">
        <title>Black Yeasts Isolated from many extreme environments.</title>
        <authorList>
            <person name="Coleine C."/>
            <person name="Stajich J.E."/>
            <person name="Selbmann L."/>
        </authorList>
    </citation>
    <scope>NUCLEOTIDE SEQUENCE</scope>
    <source>
        <strain evidence="6">CCFEE 5401</strain>
    </source>
</reference>
<evidence type="ECO:0008006" key="8">
    <source>
        <dbReference type="Google" id="ProtNLM"/>
    </source>
</evidence>
<evidence type="ECO:0000313" key="6">
    <source>
        <dbReference type="EMBL" id="KAK5117351.1"/>
    </source>
</evidence>